<dbReference type="EMBL" id="JAPFFF010000005">
    <property type="protein sequence ID" value="KAK8889575.1"/>
    <property type="molecule type" value="Genomic_DNA"/>
</dbReference>
<evidence type="ECO:0000313" key="2">
    <source>
        <dbReference type="EMBL" id="KAK8889575.1"/>
    </source>
</evidence>
<reference evidence="2 3" key="1">
    <citation type="submission" date="2024-04" db="EMBL/GenBank/DDBJ databases">
        <title>Tritrichomonas musculus Genome.</title>
        <authorList>
            <person name="Alves-Ferreira E."/>
            <person name="Grigg M."/>
            <person name="Lorenzi H."/>
            <person name="Galac M."/>
        </authorList>
    </citation>
    <scope>NUCLEOTIDE SEQUENCE [LARGE SCALE GENOMIC DNA]</scope>
    <source>
        <strain evidence="2 3">EAF2021</strain>
    </source>
</reference>
<feature type="region of interest" description="Disordered" evidence="1">
    <location>
        <begin position="33"/>
        <end position="55"/>
    </location>
</feature>
<name>A0ABR2KEL6_9EUKA</name>
<accession>A0ABR2KEL6</accession>
<feature type="compositionally biased region" description="Polar residues" evidence="1">
    <location>
        <begin position="36"/>
        <end position="55"/>
    </location>
</feature>
<proteinExistence type="predicted"/>
<dbReference type="Proteomes" id="UP001470230">
    <property type="component" value="Unassembled WGS sequence"/>
</dbReference>
<keyword evidence="3" id="KW-1185">Reference proteome</keyword>
<evidence type="ECO:0000313" key="3">
    <source>
        <dbReference type="Proteomes" id="UP001470230"/>
    </source>
</evidence>
<sequence length="100" mass="11381">MTHNGMNRAFIKNGINFQNIRPIEGILKNGIESDNRVNPTNENNNSVYTINDSALDNDTPLEKEYQDNIDNIDLNVMEIDLQQNYDPDLGNDENSESIPK</sequence>
<comment type="caution">
    <text evidence="2">The sequence shown here is derived from an EMBL/GenBank/DDBJ whole genome shotgun (WGS) entry which is preliminary data.</text>
</comment>
<gene>
    <name evidence="2" type="ORF">M9Y10_034325</name>
</gene>
<evidence type="ECO:0000256" key="1">
    <source>
        <dbReference type="SAM" id="MobiDB-lite"/>
    </source>
</evidence>
<organism evidence="2 3">
    <name type="scientific">Tritrichomonas musculus</name>
    <dbReference type="NCBI Taxonomy" id="1915356"/>
    <lineage>
        <taxon>Eukaryota</taxon>
        <taxon>Metamonada</taxon>
        <taxon>Parabasalia</taxon>
        <taxon>Tritrichomonadida</taxon>
        <taxon>Tritrichomonadidae</taxon>
        <taxon>Tritrichomonas</taxon>
    </lineage>
</organism>
<protein>
    <submittedName>
        <fullName evidence="2">Uncharacterized protein</fullName>
    </submittedName>
</protein>